<name>A0ABY7E8A8_MYAAR</name>
<sequence>PPSLPTIYNTTIGSQNELTVSGTEGTPLTLTCISVGGYPQQTVKWYRESVTSTPLQPGLPVIVYADLFNITSSHTFTPTSLDDGLTYICQSSYSGEPQLIRSTKVKLFLKLQPSTPKVTVLGTLTESSSSVNILRCSSSGFRPQTVSLSWTLGGESAEPVSNPTVEESTANNTFSVSDTYSRAVGRADNWKTLTCSINHETLRFPQTASVGLIVQFPPDTITLTGEFTTVADGSNHPITNATCTSSPVTEGSRVFLFCTASSKPSSSFTWALGLTQIADSQGPVAINKFNYMITSVNRADYGRFTCTAQNGISPPASSSCNLEVKCNVPALVTTITGNPAIVANGVNTVRLTCTTGSSNPASSITWYLDGQQDTSDKPVQEGVGQYGGKVSSQVLVFTPSRDMDGLLIKCRAGNGLSGNSPVVNVLSRTETETLPGHLRCLVSSKPPATIKWFRIDYGQTLLLEGTGNNSLDYRMGAVSRDDSGTYMCTANNGIGGDNSIPALVTTITGNPAIVANGVNTVRLTCTTGSSNPASSITWYLDGQQDTSDKPVQEGVGQYGGKVSSQVLVFTPSRDMDGLLIKCRAGNGLSGNSPVVNVLSRTETETLPGHLRCLVSSKPPATIKWFRIDYGQTLLLEGTGNNSLDYRMGAVSRDDSGTYMCTANNGIGGDNSSSIQLVVQYKPDVTIIAQNATENTQSELRCEPREHIPLNSNHAPVIGGVVGGTLGAVVVVIVLVFILRRKYVLNCSCNMSLSTKEDLHSSQNGHGAENHGYAAAVTYEDVSPAKETAVYDDLKDHIYNNIVLKNSMQTVL</sequence>
<evidence type="ECO:0000313" key="9">
    <source>
        <dbReference type="Proteomes" id="UP001164746"/>
    </source>
</evidence>
<organism evidence="8 9">
    <name type="scientific">Mya arenaria</name>
    <name type="common">Soft-shell clam</name>
    <dbReference type="NCBI Taxonomy" id="6604"/>
    <lineage>
        <taxon>Eukaryota</taxon>
        <taxon>Metazoa</taxon>
        <taxon>Spiralia</taxon>
        <taxon>Lophotrochozoa</taxon>
        <taxon>Mollusca</taxon>
        <taxon>Bivalvia</taxon>
        <taxon>Autobranchia</taxon>
        <taxon>Heteroconchia</taxon>
        <taxon>Euheterodonta</taxon>
        <taxon>Imparidentia</taxon>
        <taxon>Neoheterodontei</taxon>
        <taxon>Myida</taxon>
        <taxon>Myoidea</taxon>
        <taxon>Myidae</taxon>
        <taxon>Mya</taxon>
    </lineage>
</organism>
<dbReference type="Pfam" id="PF13927">
    <property type="entry name" value="Ig_3"/>
    <property type="match status" value="2"/>
</dbReference>
<evidence type="ECO:0000259" key="7">
    <source>
        <dbReference type="PROSITE" id="PS50835"/>
    </source>
</evidence>
<evidence type="ECO:0000313" key="8">
    <source>
        <dbReference type="EMBL" id="WAR05151.1"/>
    </source>
</evidence>
<dbReference type="Gene3D" id="2.60.40.10">
    <property type="entry name" value="Immunoglobulins"/>
    <property type="match status" value="7"/>
</dbReference>
<dbReference type="InterPro" id="IPR013162">
    <property type="entry name" value="CD80_C2-set"/>
</dbReference>
<feature type="transmembrane region" description="Helical" evidence="6">
    <location>
        <begin position="716"/>
        <end position="738"/>
    </location>
</feature>
<keyword evidence="4" id="KW-0325">Glycoprotein</keyword>
<keyword evidence="3" id="KW-1015">Disulfide bond</keyword>
<feature type="domain" description="Ig-like" evidence="7">
    <location>
        <begin position="237"/>
        <end position="323"/>
    </location>
</feature>
<feature type="domain" description="Ig-like" evidence="7">
    <location>
        <begin position="329"/>
        <end position="415"/>
    </location>
</feature>
<gene>
    <name evidence="8" type="ORF">MAR_020520</name>
</gene>
<feature type="domain" description="Ig-like" evidence="7">
    <location>
        <begin position="5"/>
        <end position="106"/>
    </location>
</feature>
<dbReference type="PROSITE" id="PS50835">
    <property type="entry name" value="IG_LIKE"/>
    <property type="match status" value="7"/>
</dbReference>
<keyword evidence="2 6" id="KW-0472">Membrane</keyword>
<evidence type="ECO:0000256" key="5">
    <source>
        <dbReference type="ARBA" id="ARBA00023319"/>
    </source>
</evidence>
<feature type="domain" description="Ig-like" evidence="7">
    <location>
        <begin position="421"/>
        <end position="508"/>
    </location>
</feature>
<protein>
    <submittedName>
        <fullName evidence="8">TITIN-like protein</fullName>
    </submittedName>
</protein>
<dbReference type="EMBL" id="CP111016">
    <property type="protein sequence ID" value="WAR05151.1"/>
    <property type="molecule type" value="Genomic_DNA"/>
</dbReference>
<evidence type="ECO:0000256" key="4">
    <source>
        <dbReference type="ARBA" id="ARBA00023180"/>
    </source>
</evidence>
<dbReference type="SUPFAM" id="SSF48726">
    <property type="entry name" value="Immunoglobulin"/>
    <property type="match status" value="6"/>
</dbReference>
<dbReference type="InterPro" id="IPR013783">
    <property type="entry name" value="Ig-like_fold"/>
</dbReference>
<dbReference type="InterPro" id="IPR003599">
    <property type="entry name" value="Ig_sub"/>
</dbReference>
<reference evidence="8" key="1">
    <citation type="submission" date="2022-11" db="EMBL/GenBank/DDBJ databases">
        <title>Centuries of genome instability and evolution in soft-shell clam transmissible cancer (bioRxiv).</title>
        <authorList>
            <person name="Hart S.F.M."/>
            <person name="Yonemitsu M.A."/>
            <person name="Giersch R.M."/>
            <person name="Beal B.F."/>
            <person name="Arriagada G."/>
            <person name="Davis B.W."/>
            <person name="Ostrander E.A."/>
            <person name="Goff S.P."/>
            <person name="Metzger M.J."/>
        </authorList>
    </citation>
    <scope>NUCLEOTIDE SEQUENCE</scope>
    <source>
        <strain evidence="8">MELC-2E11</strain>
        <tissue evidence="8">Siphon/mantle</tissue>
    </source>
</reference>
<keyword evidence="6" id="KW-1133">Transmembrane helix</keyword>
<proteinExistence type="predicted"/>
<evidence type="ECO:0000256" key="2">
    <source>
        <dbReference type="ARBA" id="ARBA00023136"/>
    </source>
</evidence>
<dbReference type="InterPro" id="IPR051275">
    <property type="entry name" value="Cell_adhesion_signaling"/>
</dbReference>
<dbReference type="InterPro" id="IPR003598">
    <property type="entry name" value="Ig_sub2"/>
</dbReference>
<dbReference type="PANTHER" id="PTHR11640:SF31">
    <property type="entry name" value="IRREGULAR CHIASM C-ROUGHEST PROTEIN-RELATED"/>
    <property type="match status" value="1"/>
</dbReference>
<dbReference type="InterPro" id="IPR013151">
    <property type="entry name" value="Immunoglobulin_dom"/>
</dbReference>
<keyword evidence="6" id="KW-0812">Transmembrane</keyword>
<accession>A0ABY7E8A8</accession>
<dbReference type="Pfam" id="PF08205">
    <property type="entry name" value="C2-set_2"/>
    <property type="match status" value="3"/>
</dbReference>
<comment type="subcellular location">
    <subcellularLocation>
        <location evidence="1">Membrane</location>
        <topology evidence="1">Single-pass type I membrane protein</topology>
    </subcellularLocation>
</comment>
<evidence type="ECO:0000256" key="6">
    <source>
        <dbReference type="SAM" id="Phobius"/>
    </source>
</evidence>
<feature type="non-terminal residue" evidence="8">
    <location>
        <position position="811"/>
    </location>
</feature>
<keyword evidence="5" id="KW-0393">Immunoglobulin domain</keyword>
<dbReference type="Pfam" id="PF00047">
    <property type="entry name" value="ig"/>
    <property type="match status" value="1"/>
</dbReference>
<dbReference type="SMART" id="SM00409">
    <property type="entry name" value="IG"/>
    <property type="match status" value="4"/>
</dbReference>
<dbReference type="InterPro" id="IPR036179">
    <property type="entry name" value="Ig-like_dom_sf"/>
</dbReference>
<dbReference type="InterPro" id="IPR007110">
    <property type="entry name" value="Ig-like_dom"/>
</dbReference>
<feature type="domain" description="Ig-like" evidence="7">
    <location>
        <begin position="593"/>
        <end position="679"/>
    </location>
</feature>
<dbReference type="Proteomes" id="UP001164746">
    <property type="component" value="Chromosome 5"/>
</dbReference>
<dbReference type="CDD" id="cd00096">
    <property type="entry name" value="Ig"/>
    <property type="match status" value="1"/>
</dbReference>
<feature type="domain" description="Ig-like" evidence="7">
    <location>
        <begin position="519"/>
        <end position="587"/>
    </location>
</feature>
<evidence type="ECO:0000256" key="1">
    <source>
        <dbReference type="ARBA" id="ARBA00004479"/>
    </source>
</evidence>
<evidence type="ECO:0000256" key="3">
    <source>
        <dbReference type="ARBA" id="ARBA00023157"/>
    </source>
</evidence>
<dbReference type="Pfam" id="PF13895">
    <property type="entry name" value="Ig_2"/>
    <property type="match status" value="1"/>
</dbReference>
<dbReference type="SMART" id="SM00408">
    <property type="entry name" value="IGc2"/>
    <property type="match status" value="6"/>
</dbReference>
<keyword evidence="9" id="KW-1185">Reference proteome</keyword>
<dbReference type="PANTHER" id="PTHR11640">
    <property type="entry name" value="NEPHRIN"/>
    <property type="match status" value="1"/>
</dbReference>
<feature type="domain" description="Ig-like" evidence="7">
    <location>
        <begin position="116"/>
        <end position="211"/>
    </location>
</feature>